<dbReference type="SUPFAM" id="SSF161098">
    <property type="entry name" value="MetI-like"/>
    <property type="match status" value="1"/>
</dbReference>
<feature type="transmembrane region" description="Helical" evidence="7">
    <location>
        <begin position="234"/>
        <end position="256"/>
    </location>
</feature>
<accession>A0ABP6Z516</accession>
<evidence type="ECO:0000256" key="5">
    <source>
        <dbReference type="ARBA" id="ARBA00022989"/>
    </source>
</evidence>
<dbReference type="Proteomes" id="UP001501222">
    <property type="component" value="Unassembled WGS sequence"/>
</dbReference>
<reference evidence="10" key="1">
    <citation type="journal article" date="2019" name="Int. J. Syst. Evol. Microbiol.">
        <title>The Global Catalogue of Microorganisms (GCM) 10K type strain sequencing project: providing services to taxonomists for standard genome sequencing and annotation.</title>
        <authorList>
            <consortium name="The Broad Institute Genomics Platform"/>
            <consortium name="The Broad Institute Genome Sequencing Center for Infectious Disease"/>
            <person name="Wu L."/>
            <person name="Ma J."/>
        </authorList>
    </citation>
    <scope>NUCLEOTIDE SEQUENCE [LARGE SCALE GENOMIC DNA]</scope>
    <source>
        <strain evidence="10">JCM 16928</strain>
    </source>
</reference>
<dbReference type="PROSITE" id="PS50928">
    <property type="entry name" value="ABC_TM1"/>
    <property type="match status" value="1"/>
</dbReference>
<comment type="caution">
    <text evidence="9">The sequence shown here is derived from an EMBL/GenBank/DDBJ whole genome shotgun (WGS) entry which is preliminary data.</text>
</comment>
<dbReference type="Pfam" id="PF00528">
    <property type="entry name" value="BPD_transp_1"/>
    <property type="match status" value="1"/>
</dbReference>
<evidence type="ECO:0000313" key="10">
    <source>
        <dbReference type="Proteomes" id="UP001501222"/>
    </source>
</evidence>
<dbReference type="CDD" id="cd06261">
    <property type="entry name" value="TM_PBP2"/>
    <property type="match status" value="1"/>
</dbReference>
<keyword evidence="6 7" id="KW-0472">Membrane</keyword>
<evidence type="ECO:0000256" key="4">
    <source>
        <dbReference type="ARBA" id="ARBA00022692"/>
    </source>
</evidence>
<evidence type="ECO:0000256" key="6">
    <source>
        <dbReference type="ARBA" id="ARBA00023136"/>
    </source>
</evidence>
<organism evidence="9 10">
    <name type="scientific">Kribbella ginsengisoli</name>
    <dbReference type="NCBI Taxonomy" id="363865"/>
    <lineage>
        <taxon>Bacteria</taxon>
        <taxon>Bacillati</taxon>
        <taxon>Actinomycetota</taxon>
        <taxon>Actinomycetes</taxon>
        <taxon>Propionibacteriales</taxon>
        <taxon>Kribbellaceae</taxon>
        <taxon>Kribbella</taxon>
    </lineage>
</organism>
<keyword evidence="10" id="KW-1185">Reference proteome</keyword>
<proteinExistence type="inferred from homology"/>
<name>A0ABP6Z516_9ACTN</name>
<feature type="transmembrane region" description="Helical" evidence="7">
    <location>
        <begin position="135"/>
        <end position="156"/>
    </location>
</feature>
<evidence type="ECO:0000259" key="8">
    <source>
        <dbReference type="PROSITE" id="PS50928"/>
    </source>
</evidence>
<comment type="subcellular location">
    <subcellularLocation>
        <location evidence="1 7">Cell membrane</location>
        <topology evidence="1 7">Multi-pass membrane protein</topology>
    </subcellularLocation>
</comment>
<comment type="similarity">
    <text evidence="7">Belongs to the binding-protein-dependent transport system permease family.</text>
</comment>
<keyword evidence="2 7" id="KW-0813">Transport</keyword>
<sequence>MVVRTRDEVSTEIAAADGMPDDGEARRLGHACRSRIRNNLVWYLFVGPPLILLTIFVAYPTFESFRQSFYRQAGSELRFAGLDQYRRLADSGIFWNALGNTALLGISFLALVVPLAVVIASMINRLRYGGAVLKVIYFLPQLTSSVAVAIVFNYVFQPDWGLLNGFLRKLGVDALPQWLADPRLGLTGSRAAVTILAVWAGLGWFVLIFLVGLQSIPIELYEAAAIDGANTFQTWRAITLPSLRPTFIFLLMTGTVDAMSRFGDLWALGGPGGAPARSLQSVVVYMFQVGFEAGDSNLAAAIAVVFFMLMLGVTLISFRALLVKEFRLRPRRRRRLAS</sequence>
<evidence type="ECO:0000256" key="1">
    <source>
        <dbReference type="ARBA" id="ARBA00004651"/>
    </source>
</evidence>
<dbReference type="PANTHER" id="PTHR30193">
    <property type="entry name" value="ABC TRANSPORTER PERMEASE PROTEIN"/>
    <property type="match status" value="1"/>
</dbReference>
<feature type="transmembrane region" description="Helical" evidence="7">
    <location>
        <begin position="102"/>
        <end position="123"/>
    </location>
</feature>
<dbReference type="PANTHER" id="PTHR30193:SF37">
    <property type="entry name" value="INNER MEMBRANE ABC TRANSPORTER PERMEASE PROTEIN YCJO"/>
    <property type="match status" value="1"/>
</dbReference>
<evidence type="ECO:0000313" key="9">
    <source>
        <dbReference type="EMBL" id="GAA3598255.1"/>
    </source>
</evidence>
<dbReference type="EMBL" id="BAABAA010000022">
    <property type="protein sequence ID" value="GAA3598255.1"/>
    <property type="molecule type" value="Genomic_DNA"/>
</dbReference>
<dbReference type="InterPro" id="IPR035906">
    <property type="entry name" value="MetI-like_sf"/>
</dbReference>
<keyword evidence="3" id="KW-1003">Cell membrane</keyword>
<feature type="transmembrane region" description="Helical" evidence="7">
    <location>
        <begin position="40"/>
        <end position="62"/>
    </location>
</feature>
<dbReference type="Gene3D" id="1.10.3720.10">
    <property type="entry name" value="MetI-like"/>
    <property type="match status" value="1"/>
</dbReference>
<feature type="transmembrane region" description="Helical" evidence="7">
    <location>
        <begin position="191"/>
        <end position="213"/>
    </location>
</feature>
<keyword evidence="4 7" id="KW-0812">Transmembrane</keyword>
<gene>
    <name evidence="9" type="ORF">GCM10022235_82570</name>
</gene>
<protein>
    <submittedName>
        <fullName evidence="9">Sugar ABC transporter permease</fullName>
    </submittedName>
</protein>
<evidence type="ECO:0000256" key="3">
    <source>
        <dbReference type="ARBA" id="ARBA00022475"/>
    </source>
</evidence>
<evidence type="ECO:0000256" key="2">
    <source>
        <dbReference type="ARBA" id="ARBA00022448"/>
    </source>
</evidence>
<keyword evidence="5 7" id="KW-1133">Transmembrane helix</keyword>
<dbReference type="InterPro" id="IPR000515">
    <property type="entry name" value="MetI-like"/>
</dbReference>
<feature type="transmembrane region" description="Helical" evidence="7">
    <location>
        <begin position="298"/>
        <end position="322"/>
    </location>
</feature>
<feature type="domain" description="ABC transmembrane type-1" evidence="8">
    <location>
        <begin position="98"/>
        <end position="317"/>
    </location>
</feature>
<dbReference type="InterPro" id="IPR051393">
    <property type="entry name" value="ABC_transporter_permease"/>
</dbReference>
<evidence type="ECO:0000256" key="7">
    <source>
        <dbReference type="RuleBase" id="RU363032"/>
    </source>
</evidence>